<proteinExistence type="predicted"/>
<evidence type="ECO:0000256" key="1">
    <source>
        <dbReference type="SAM" id="MobiDB-lite"/>
    </source>
</evidence>
<name>A0A9P6B2U9_9AGAM</name>
<dbReference type="AlphaFoldDB" id="A0A9P6B2U9"/>
<evidence type="ECO:0000313" key="2">
    <source>
        <dbReference type="EMBL" id="KAF9516464.1"/>
    </source>
</evidence>
<reference evidence="2" key="1">
    <citation type="journal article" date="2020" name="Nat. Commun.">
        <title>Large-scale genome sequencing of mycorrhizal fungi provides insights into the early evolution of symbiotic traits.</title>
        <authorList>
            <person name="Miyauchi S."/>
            <person name="Kiss E."/>
            <person name="Kuo A."/>
            <person name="Drula E."/>
            <person name="Kohler A."/>
            <person name="Sanchez-Garcia M."/>
            <person name="Morin E."/>
            <person name="Andreopoulos B."/>
            <person name="Barry K.W."/>
            <person name="Bonito G."/>
            <person name="Buee M."/>
            <person name="Carver A."/>
            <person name="Chen C."/>
            <person name="Cichocki N."/>
            <person name="Clum A."/>
            <person name="Culley D."/>
            <person name="Crous P.W."/>
            <person name="Fauchery L."/>
            <person name="Girlanda M."/>
            <person name="Hayes R.D."/>
            <person name="Keri Z."/>
            <person name="LaButti K."/>
            <person name="Lipzen A."/>
            <person name="Lombard V."/>
            <person name="Magnuson J."/>
            <person name="Maillard F."/>
            <person name="Murat C."/>
            <person name="Nolan M."/>
            <person name="Ohm R.A."/>
            <person name="Pangilinan J."/>
            <person name="Pereira M.F."/>
            <person name="Perotto S."/>
            <person name="Peter M."/>
            <person name="Pfister S."/>
            <person name="Riley R."/>
            <person name="Sitrit Y."/>
            <person name="Stielow J.B."/>
            <person name="Szollosi G."/>
            <person name="Zifcakova L."/>
            <person name="Stursova M."/>
            <person name="Spatafora J.W."/>
            <person name="Tedersoo L."/>
            <person name="Vaario L.M."/>
            <person name="Yamada A."/>
            <person name="Yan M."/>
            <person name="Wang P."/>
            <person name="Xu J."/>
            <person name="Bruns T."/>
            <person name="Baldrian P."/>
            <person name="Vilgalys R."/>
            <person name="Dunand C."/>
            <person name="Henrissat B."/>
            <person name="Grigoriev I.V."/>
            <person name="Hibbett D."/>
            <person name="Nagy L.G."/>
            <person name="Martin F.M."/>
        </authorList>
    </citation>
    <scope>NUCLEOTIDE SEQUENCE</scope>
    <source>
        <strain evidence="2">UP504</strain>
    </source>
</reference>
<gene>
    <name evidence="2" type="ORF">BS47DRAFT_1390712</name>
</gene>
<comment type="caution">
    <text evidence="2">The sequence shown here is derived from an EMBL/GenBank/DDBJ whole genome shotgun (WGS) entry which is preliminary data.</text>
</comment>
<dbReference type="EMBL" id="MU128939">
    <property type="protein sequence ID" value="KAF9516464.1"/>
    <property type="molecule type" value="Genomic_DNA"/>
</dbReference>
<dbReference type="Proteomes" id="UP000886523">
    <property type="component" value="Unassembled WGS sequence"/>
</dbReference>
<keyword evidence="3" id="KW-1185">Reference proteome</keyword>
<feature type="region of interest" description="Disordered" evidence="1">
    <location>
        <begin position="21"/>
        <end position="44"/>
    </location>
</feature>
<feature type="compositionally biased region" description="Polar residues" evidence="1">
    <location>
        <begin position="21"/>
        <end position="39"/>
    </location>
</feature>
<sequence>MANHSAMTWDKDQRLVKAEYGTNSSAYPSSQDFTRLSTQHHQESLKAPGVQVLYSKSATTSPDVTSMSLYDNEPSGLQESWAAYSWKNTSIPFDPRDYTQYPTTYSRKYPHLPYIKRRPDPQFCLSHDDP</sequence>
<organism evidence="2 3">
    <name type="scientific">Hydnum rufescens UP504</name>
    <dbReference type="NCBI Taxonomy" id="1448309"/>
    <lineage>
        <taxon>Eukaryota</taxon>
        <taxon>Fungi</taxon>
        <taxon>Dikarya</taxon>
        <taxon>Basidiomycota</taxon>
        <taxon>Agaricomycotina</taxon>
        <taxon>Agaricomycetes</taxon>
        <taxon>Cantharellales</taxon>
        <taxon>Hydnaceae</taxon>
        <taxon>Hydnum</taxon>
    </lineage>
</organism>
<protein>
    <submittedName>
        <fullName evidence="2">Uncharacterized protein</fullName>
    </submittedName>
</protein>
<accession>A0A9P6B2U9</accession>
<evidence type="ECO:0000313" key="3">
    <source>
        <dbReference type="Proteomes" id="UP000886523"/>
    </source>
</evidence>